<keyword evidence="2" id="KW-0004">4Fe-4S</keyword>
<reference evidence="10 11" key="1">
    <citation type="journal article" date="2016" name="Nat. Commun.">
        <title>Thousands of microbial genomes shed light on interconnected biogeochemical processes in an aquifer system.</title>
        <authorList>
            <person name="Anantharaman K."/>
            <person name="Brown C.T."/>
            <person name="Hug L.A."/>
            <person name="Sharon I."/>
            <person name="Castelle C.J."/>
            <person name="Probst A.J."/>
            <person name="Thomas B.C."/>
            <person name="Singh A."/>
            <person name="Wilkins M.J."/>
            <person name="Karaoz U."/>
            <person name="Brodie E.L."/>
            <person name="Williams K.H."/>
            <person name="Hubbard S.S."/>
            <person name="Banfield J.F."/>
        </authorList>
    </citation>
    <scope>NUCLEOTIDE SEQUENCE [LARGE SCALE GENOMIC DNA]</scope>
</reference>
<dbReference type="InterPro" id="IPR013785">
    <property type="entry name" value="Aldolase_TIM"/>
</dbReference>
<keyword evidence="6" id="KW-0411">Iron-sulfur</keyword>
<gene>
    <name evidence="10" type="ORF">A3I24_02710</name>
</gene>
<dbReference type="PANTHER" id="PTHR43273">
    <property type="entry name" value="ANAEROBIC SULFATASE-MATURATING ENZYME HOMOLOG ASLB-RELATED"/>
    <property type="match status" value="1"/>
</dbReference>
<evidence type="ECO:0000256" key="1">
    <source>
        <dbReference type="ARBA" id="ARBA00001966"/>
    </source>
</evidence>
<dbReference type="InterPro" id="IPR058240">
    <property type="entry name" value="rSAM_sf"/>
</dbReference>
<evidence type="ECO:0000313" key="11">
    <source>
        <dbReference type="Proteomes" id="UP000177690"/>
    </source>
</evidence>
<dbReference type="Pfam" id="PF13186">
    <property type="entry name" value="SPASM"/>
    <property type="match status" value="1"/>
</dbReference>
<evidence type="ECO:0000256" key="5">
    <source>
        <dbReference type="ARBA" id="ARBA00023004"/>
    </source>
</evidence>
<dbReference type="CDD" id="cd21109">
    <property type="entry name" value="SPASM"/>
    <property type="match status" value="1"/>
</dbReference>
<dbReference type="SFLD" id="SFLDS00029">
    <property type="entry name" value="Radical_SAM"/>
    <property type="match status" value="1"/>
</dbReference>
<comment type="similarity">
    <text evidence="7">Belongs to the radical SAM superfamily. Anaerobic sulfatase-maturating enzyme family.</text>
</comment>
<dbReference type="GO" id="GO:0016491">
    <property type="term" value="F:oxidoreductase activity"/>
    <property type="evidence" value="ECO:0007669"/>
    <property type="project" value="InterPro"/>
</dbReference>
<sequence length="439" mass="50722">MSEMLGKVREAREKAFAQFEQRSKESLELIKQKGLPKLRIKPLGHSATKEELDELIVVIERKLATTVQPEEYALYNILDYLRNYNLENPSTDEDGFDVRGFEFAISELNQTLRFLDYGQEAKAIEYLLYRYKIKKFAYKLDMSGFIPMFHLEAATICDLVCTMCYQSDERLRQLIKEQKVKLMPWDLFTKVTDDAFKYGCRAVVFAGRGEPSLNPNFNKMLKYCHDKGYLHIKFNTNMMTKPERMALMAREWLSMNAFLTIVFSVDAGNAKIYEEIRVGGIFERVKANIEMFDRIRREEFPNSPVRTRINMVISRSDQDAEAARVMWAPLVDEFSVQLANAEQNGSTYLNNPDGSPRNVAPHRLCIAPFTRIYVWADGKVNPCENDYLSWLCLGDANTTPLYDMWTGDKMRVLRLAFIKRQKNSFSPCNNCVGKGGSND</sequence>
<dbReference type="AlphaFoldDB" id="A0A1G1ZQV7"/>
<dbReference type="InterPro" id="IPR034391">
    <property type="entry name" value="AdoMet-like_SPASM_containing"/>
</dbReference>
<dbReference type="InterPro" id="IPR023867">
    <property type="entry name" value="Sulphatase_maturase_rSAM"/>
</dbReference>
<evidence type="ECO:0000259" key="9">
    <source>
        <dbReference type="Pfam" id="PF13186"/>
    </source>
</evidence>
<dbReference type="Gene3D" id="3.20.20.70">
    <property type="entry name" value="Aldolase class I"/>
    <property type="match status" value="1"/>
</dbReference>
<comment type="cofactor">
    <cofactor evidence="1">
        <name>[4Fe-4S] cluster</name>
        <dbReference type="ChEBI" id="CHEBI:49883"/>
    </cofactor>
</comment>
<feature type="domain" description="4Fe4S-binding SPASM" evidence="9">
    <location>
        <begin position="365"/>
        <end position="431"/>
    </location>
</feature>
<organism evidence="10 11">
    <name type="scientific">Candidatus Harrisonbacteria bacterium RIFCSPLOWO2_02_FULL_41_13b</name>
    <dbReference type="NCBI Taxonomy" id="1798409"/>
    <lineage>
        <taxon>Bacteria</taxon>
        <taxon>Candidatus Harrisoniibacteriota</taxon>
    </lineage>
</organism>
<keyword evidence="3" id="KW-0949">S-adenosyl-L-methionine</keyword>
<evidence type="ECO:0000256" key="4">
    <source>
        <dbReference type="ARBA" id="ARBA00022723"/>
    </source>
</evidence>
<dbReference type="EMBL" id="MHJL01000030">
    <property type="protein sequence ID" value="OGY67068.1"/>
    <property type="molecule type" value="Genomic_DNA"/>
</dbReference>
<dbReference type="Pfam" id="PF04055">
    <property type="entry name" value="Radical_SAM"/>
    <property type="match status" value="1"/>
</dbReference>
<keyword evidence="5" id="KW-0408">Iron</keyword>
<evidence type="ECO:0008006" key="12">
    <source>
        <dbReference type="Google" id="ProtNLM"/>
    </source>
</evidence>
<evidence type="ECO:0000313" key="10">
    <source>
        <dbReference type="EMBL" id="OGY67068.1"/>
    </source>
</evidence>
<evidence type="ECO:0000256" key="7">
    <source>
        <dbReference type="ARBA" id="ARBA00023601"/>
    </source>
</evidence>
<evidence type="ECO:0000256" key="6">
    <source>
        <dbReference type="ARBA" id="ARBA00023014"/>
    </source>
</evidence>
<keyword evidence="4" id="KW-0479">Metal-binding</keyword>
<feature type="domain" description="Radical SAM core" evidence="8">
    <location>
        <begin position="155"/>
        <end position="319"/>
    </location>
</feature>
<proteinExistence type="inferred from homology"/>
<evidence type="ECO:0000256" key="2">
    <source>
        <dbReference type="ARBA" id="ARBA00022485"/>
    </source>
</evidence>
<dbReference type="SUPFAM" id="SSF102114">
    <property type="entry name" value="Radical SAM enzymes"/>
    <property type="match status" value="1"/>
</dbReference>
<dbReference type="STRING" id="1798409.A3I24_02710"/>
<dbReference type="InterPro" id="IPR023885">
    <property type="entry name" value="4Fe4S-binding_SPASM_dom"/>
</dbReference>
<dbReference type="GO" id="GO:0046872">
    <property type="term" value="F:metal ion binding"/>
    <property type="evidence" value="ECO:0007669"/>
    <property type="project" value="UniProtKB-KW"/>
</dbReference>
<dbReference type="InterPro" id="IPR007197">
    <property type="entry name" value="rSAM"/>
</dbReference>
<dbReference type="SFLD" id="SFLDG01387">
    <property type="entry name" value="BtrN-like_SPASM_domain_contain"/>
    <property type="match status" value="1"/>
</dbReference>
<dbReference type="PANTHER" id="PTHR43273:SF3">
    <property type="entry name" value="ANAEROBIC SULFATASE-MATURATING ENZYME HOMOLOG ASLB-RELATED"/>
    <property type="match status" value="1"/>
</dbReference>
<dbReference type="SFLD" id="SFLDG01067">
    <property type="entry name" value="SPASM/twitch_domain_containing"/>
    <property type="match status" value="1"/>
</dbReference>
<dbReference type="Proteomes" id="UP000177690">
    <property type="component" value="Unassembled WGS sequence"/>
</dbReference>
<accession>A0A1G1ZQV7</accession>
<dbReference type="CDD" id="cd01335">
    <property type="entry name" value="Radical_SAM"/>
    <property type="match status" value="1"/>
</dbReference>
<dbReference type="GO" id="GO:0051536">
    <property type="term" value="F:iron-sulfur cluster binding"/>
    <property type="evidence" value="ECO:0007669"/>
    <property type="project" value="UniProtKB-KW"/>
</dbReference>
<protein>
    <recommendedName>
        <fullName evidence="12">Radical SAM core domain-containing protein</fullName>
    </recommendedName>
</protein>
<comment type="caution">
    <text evidence="10">The sequence shown here is derived from an EMBL/GenBank/DDBJ whole genome shotgun (WGS) entry which is preliminary data.</text>
</comment>
<evidence type="ECO:0000259" key="8">
    <source>
        <dbReference type="Pfam" id="PF04055"/>
    </source>
</evidence>
<name>A0A1G1ZQV7_9BACT</name>
<evidence type="ECO:0000256" key="3">
    <source>
        <dbReference type="ARBA" id="ARBA00022691"/>
    </source>
</evidence>